<feature type="signal peptide" evidence="1">
    <location>
        <begin position="1"/>
        <end position="22"/>
    </location>
</feature>
<reference evidence="3" key="1">
    <citation type="submission" date="2016-10" db="EMBL/GenBank/DDBJ databases">
        <authorList>
            <person name="Varghese N."/>
            <person name="Submissions S."/>
        </authorList>
    </citation>
    <scope>NUCLEOTIDE SEQUENCE [LARGE SCALE GENOMIC DNA]</scope>
    <source>
        <strain evidence="3">DSM 23920</strain>
    </source>
</reference>
<dbReference type="EMBL" id="FNRL01000002">
    <property type="protein sequence ID" value="SEA06308.1"/>
    <property type="molecule type" value="Genomic_DNA"/>
</dbReference>
<name>A0A1H3Y632_9BACT</name>
<organism evidence="2 3">
    <name type="scientific">Chitinophaga terrae</name>
    <name type="common">ex Kim and Jung 2007</name>
    <dbReference type="NCBI Taxonomy" id="408074"/>
    <lineage>
        <taxon>Bacteria</taxon>
        <taxon>Pseudomonadati</taxon>
        <taxon>Bacteroidota</taxon>
        <taxon>Chitinophagia</taxon>
        <taxon>Chitinophagales</taxon>
        <taxon>Chitinophagaceae</taxon>
        <taxon>Chitinophaga</taxon>
    </lineage>
</organism>
<dbReference type="Gene3D" id="2.40.160.10">
    <property type="entry name" value="Porin"/>
    <property type="match status" value="1"/>
</dbReference>
<dbReference type="AlphaFoldDB" id="A0A1H3Y632"/>
<keyword evidence="3" id="KW-1185">Reference proteome</keyword>
<protein>
    <submittedName>
        <fullName evidence="2">Phosphate-selective porin</fullName>
    </submittedName>
</protein>
<accession>A0A1H3Y632</accession>
<evidence type="ECO:0000313" key="2">
    <source>
        <dbReference type="EMBL" id="SEA06308.1"/>
    </source>
</evidence>
<keyword evidence="1" id="KW-0732">Signal</keyword>
<dbReference type="InterPro" id="IPR010870">
    <property type="entry name" value="Porin_O/P"/>
</dbReference>
<sequence>MRAAKVLVIISFIVFSSVSASAQFLMDMIDTTTELGKGMISMYEKYDALRFSGYIQPQWQLAGSKGASSYAGGDFGAAVNNRFTLRRGRIRVDYERYNKEGMPVVQFAFQFDGTERGVFIRDFYGRFLETKFNLFSLAGGMFARPFGYEVNLSSADRETPERGRMSQILMKTERDLGAMISFEPRRPDHPLRFLKIDIGAFNGQGLTSTTDFDSHKDIIGRAGIKPQKLKRSGIILSGGVSVLYGGMQQFTNYVNRMGTVNGHPGFITDSSLSNAGKIAPRHYYGADFQLKIPNGKGRGYTQFRAEYIRGEQTATAATSETPGIIPVGSDGKYLPLYVRPFDGAYLYFIQHLGSDKHQVVVRYDWYDPNKKVKGMEIGAPGEGLTPADVRFNTLGFGYLYYANEHLKFTLYYDMVKNESTRLSGYTDDLKDDIFTARMQYRF</sequence>
<proteinExistence type="predicted"/>
<dbReference type="Pfam" id="PF07396">
    <property type="entry name" value="Porin_O_P"/>
    <property type="match status" value="1"/>
</dbReference>
<gene>
    <name evidence="2" type="ORF">SAMN05660909_00677</name>
</gene>
<feature type="chain" id="PRO_5011621917" evidence="1">
    <location>
        <begin position="23"/>
        <end position="442"/>
    </location>
</feature>
<dbReference type="RefSeq" id="WP_220096684.1">
    <property type="nucleotide sequence ID" value="NZ_BKAT01000022.1"/>
</dbReference>
<dbReference type="Proteomes" id="UP000199656">
    <property type="component" value="Unassembled WGS sequence"/>
</dbReference>
<evidence type="ECO:0000256" key="1">
    <source>
        <dbReference type="SAM" id="SignalP"/>
    </source>
</evidence>
<dbReference type="STRING" id="408074.SAMN05660909_00677"/>
<dbReference type="InterPro" id="IPR023614">
    <property type="entry name" value="Porin_dom_sf"/>
</dbReference>
<evidence type="ECO:0000313" key="3">
    <source>
        <dbReference type="Proteomes" id="UP000199656"/>
    </source>
</evidence>